<comment type="caution">
    <text evidence="2">The sequence shown here is derived from an EMBL/GenBank/DDBJ whole genome shotgun (WGS) entry which is preliminary data.</text>
</comment>
<proteinExistence type="predicted"/>
<feature type="signal peptide" evidence="1">
    <location>
        <begin position="1"/>
        <end position="24"/>
    </location>
</feature>
<protein>
    <submittedName>
        <fullName evidence="2">Uncharacterized protein</fullName>
    </submittedName>
</protein>
<dbReference type="PROSITE" id="PS51257">
    <property type="entry name" value="PROKAR_LIPOPROTEIN"/>
    <property type="match status" value="1"/>
</dbReference>
<accession>A0AAD5WG46</accession>
<evidence type="ECO:0000313" key="3">
    <source>
        <dbReference type="Proteomes" id="UP001196413"/>
    </source>
</evidence>
<reference evidence="2" key="1">
    <citation type="submission" date="2021-06" db="EMBL/GenBank/DDBJ databases">
        <title>Parelaphostrongylus tenuis whole genome reference sequence.</title>
        <authorList>
            <person name="Garwood T.J."/>
            <person name="Larsen P.A."/>
            <person name="Fountain-Jones N.M."/>
            <person name="Garbe J.R."/>
            <person name="Macchietto M.G."/>
            <person name="Kania S.A."/>
            <person name="Gerhold R.W."/>
            <person name="Richards J.E."/>
            <person name="Wolf T.M."/>
        </authorList>
    </citation>
    <scope>NUCLEOTIDE SEQUENCE</scope>
    <source>
        <strain evidence="2">MNPRO001-30</strain>
        <tissue evidence="2">Meninges</tissue>
    </source>
</reference>
<feature type="chain" id="PRO_5042048732" evidence="1">
    <location>
        <begin position="25"/>
        <end position="225"/>
    </location>
</feature>
<organism evidence="2 3">
    <name type="scientific">Parelaphostrongylus tenuis</name>
    <name type="common">Meningeal worm</name>
    <dbReference type="NCBI Taxonomy" id="148309"/>
    <lineage>
        <taxon>Eukaryota</taxon>
        <taxon>Metazoa</taxon>
        <taxon>Ecdysozoa</taxon>
        <taxon>Nematoda</taxon>
        <taxon>Chromadorea</taxon>
        <taxon>Rhabditida</taxon>
        <taxon>Rhabditina</taxon>
        <taxon>Rhabditomorpha</taxon>
        <taxon>Strongyloidea</taxon>
        <taxon>Metastrongylidae</taxon>
        <taxon>Parelaphostrongylus</taxon>
    </lineage>
</organism>
<evidence type="ECO:0000313" key="2">
    <source>
        <dbReference type="EMBL" id="KAJ1368826.1"/>
    </source>
</evidence>
<sequence>MNTARLSTDSFMVLLLATISTVFGCGVVPAGQASIRPFTVSGFTTLPLPMVYSSTPQVRFPGIAPDEAAARGFVHRLVKQTVFDVLERQGRSALLSDALISAILGQLSIQINYKPMNCEAVISPTDKTEKSKDYCIIAGDMVMGICSTTDKGMDKMCTATAAEVTVTPINATYLTIPGTISTSNIIMAKWSGAMWQSVVNRAVRILAFGTFGSTFSSASATVGGN</sequence>
<name>A0AAD5WG46_PARTN</name>
<gene>
    <name evidence="2" type="ORF">KIN20_030165</name>
</gene>
<evidence type="ECO:0000256" key="1">
    <source>
        <dbReference type="SAM" id="SignalP"/>
    </source>
</evidence>
<keyword evidence="1" id="KW-0732">Signal</keyword>
<dbReference type="AlphaFoldDB" id="A0AAD5WG46"/>
<dbReference type="EMBL" id="JAHQIW010006327">
    <property type="protein sequence ID" value="KAJ1368826.1"/>
    <property type="molecule type" value="Genomic_DNA"/>
</dbReference>
<dbReference type="Proteomes" id="UP001196413">
    <property type="component" value="Unassembled WGS sequence"/>
</dbReference>
<keyword evidence="3" id="KW-1185">Reference proteome</keyword>